<dbReference type="Gene3D" id="1.10.10.10">
    <property type="entry name" value="Winged helix-like DNA-binding domain superfamily/Winged helix DNA-binding domain"/>
    <property type="match status" value="1"/>
</dbReference>
<keyword evidence="1" id="KW-0433">Leucine-rich repeat</keyword>
<dbReference type="FunFam" id="1.10.10.10:FF:000322">
    <property type="entry name" value="Probable disease resistance protein At1g63360"/>
    <property type="match status" value="1"/>
</dbReference>
<feature type="domain" description="Disease resistance protein winged helix" evidence="8">
    <location>
        <begin position="428"/>
        <end position="498"/>
    </location>
</feature>
<dbReference type="FunFam" id="3.40.50.300:FF:001091">
    <property type="entry name" value="Probable disease resistance protein At1g61300"/>
    <property type="match status" value="1"/>
</dbReference>
<evidence type="ECO:0000259" key="7">
    <source>
        <dbReference type="Pfam" id="PF18052"/>
    </source>
</evidence>
<accession>A0A061EI33</accession>
<dbReference type="Pfam" id="PF25019">
    <property type="entry name" value="LRR_R13L1-DRL21"/>
    <property type="match status" value="1"/>
</dbReference>
<dbReference type="CDD" id="cd14798">
    <property type="entry name" value="RX-CC_like"/>
    <property type="match status" value="1"/>
</dbReference>
<dbReference type="Proteomes" id="UP000026915">
    <property type="component" value="Chromosome 4"/>
</dbReference>
<reference evidence="10 11" key="1">
    <citation type="journal article" date="2013" name="Genome Biol.">
        <title>The genome sequence of the most widely cultivated cacao type and its use to identify candidate genes regulating pod color.</title>
        <authorList>
            <person name="Motamayor J.C."/>
            <person name="Mockaitis K."/>
            <person name="Schmutz J."/>
            <person name="Haiminen N."/>
            <person name="Iii D.L."/>
            <person name="Cornejo O."/>
            <person name="Findley S.D."/>
            <person name="Zheng P."/>
            <person name="Utro F."/>
            <person name="Royaert S."/>
            <person name="Saski C."/>
            <person name="Jenkins J."/>
            <person name="Podicheti R."/>
            <person name="Zhao M."/>
            <person name="Scheffler B.E."/>
            <person name="Stack J.C."/>
            <person name="Feltus F.A."/>
            <person name="Mustiga G.M."/>
            <person name="Amores F."/>
            <person name="Phillips W."/>
            <person name="Marelli J.P."/>
            <person name="May G.D."/>
            <person name="Shapiro H."/>
            <person name="Ma J."/>
            <person name="Bustamante C.D."/>
            <person name="Schnell R.J."/>
            <person name="Main D."/>
            <person name="Gilbert D."/>
            <person name="Parida L."/>
            <person name="Kuhn D.N."/>
        </authorList>
    </citation>
    <scope>NUCLEOTIDE SEQUENCE [LARGE SCALE GENOMIC DNA]</scope>
    <source>
        <strain evidence="11">cv. Matina 1-6</strain>
    </source>
</reference>
<evidence type="ECO:0000256" key="2">
    <source>
        <dbReference type="ARBA" id="ARBA00022737"/>
    </source>
</evidence>
<dbReference type="Pfam" id="PF00931">
    <property type="entry name" value="NB-ARC"/>
    <property type="match status" value="1"/>
</dbReference>
<dbReference type="SUPFAM" id="SSF52540">
    <property type="entry name" value="P-loop containing nucleoside triphosphate hydrolases"/>
    <property type="match status" value="1"/>
</dbReference>
<dbReference type="SUPFAM" id="SSF52058">
    <property type="entry name" value="L domain-like"/>
    <property type="match status" value="1"/>
</dbReference>
<organism evidence="10 11">
    <name type="scientific">Theobroma cacao</name>
    <name type="common">Cacao</name>
    <name type="synonym">Cocoa</name>
    <dbReference type="NCBI Taxonomy" id="3641"/>
    <lineage>
        <taxon>Eukaryota</taxon>
        <taxon>Viridiplantae</taxon>
        <taxon>Streptophyta</taxon>
        <taxon>Embryophyta</taxon>
        <taxon>Tracheophyta</taxon>
        <taxon>Spermatophyta</taxon>
        <taxon>Magnoliopsida</taxon>
        <taxon>eudicotyledons</taxon>
        <taxon>Gunneridae</taxon>
        <taxon>Pentapetalae</taxon>
        <taxon>rosids</taxon>
        <taxon>malvids</taxon>
        <taxon>Malvales</taxon>
        <taxon>Malvaceae</taxon>
        <taxon>Byttnerioideae</taxon>
        <taxon>Theobroma</taxon>
    </lineage>
</organism>
<keyword evidence="5" id="KW-0067">ATP-binding</keyword>
<dbReference type="InterPro" id="IPR038005">
    <property type="entry name" value="RX-like_CC"/>
</dbReference>
<dbReference type="EMBL" id="CM001882">
    <property type="protein sequence ID" value="EOY04072.1"/>
    <property type="molecule type" value="Genomic_DNA"/>
</dbReference>
<dbReference type="AlphaFoldDB" id="A0A061EI33"/>
<dbReference type="InterPro" id="IPR041118">
    <property type="entry name" value="Rx_N"/>
</dbReference>
<dbReference type="GO" id="GO:0043531">
    <property type="term" value="F:ADP binding"/>
    <property type="evidence" value="ECO:0007669"/>
    <property type="project" value="InterPro"/>
</dbReference>
<dbReference type="Gramene" id="EOY04072">
    <property type="protein sequence ID" value="EOY04072"/>
    <property type="gene ID" value="TCM_019336"/>
</dbReference>
<dbReference type="InterPro" id="IPR032675">
    <property type="entry name" value="LRR_dom_sf"/>
</dbReference>
<dbReference type="SUPFAM" id="SSF52047">
    <property type="entry name" value="RNI-like"/>
    <property type="match status" value="1"/>
</dbReference>
<sequence length="1154" mass="131221">MADALLSAVLNTILENINSLWLEEFGITGGLKTELESLQSTLSTIQAVLLDAEEKQWKSEAIKNWLGKLKDTAYHLDDILDEFATNTQRERLQRDARSQVCTFHYLPKQLLFRSKMAHKLKDVREKLDAVAGERSKFHLREGMEPLEDREVSDTEWRKTSSLVNELEVYGRDKELDRIINMLLNNLADQDGISVYTICGMGGLGKTTLAQLVYNDESIRKAFDLRIWVCVSDDFDITRLTKAIIESIEGKCSIEELDPLQRHLQEKLIGKRFLLVLDDVWNEYHEKWEGLKEAFRCGAKGSTVIVTTRIEKVALMMTTTPIHHLGSLSCDDSWSLFKQRAFRMGKSEDYPHLEALGKEIVKKCGGVPLALKALGGLLCFKERESEWLSIKESEMWELADEGSKVLSVLNLSYRRLKPHLRQCFTFCSIFPKDYIMSKEQLIQLWMANGFVPSIGQMNLHDMGCEIFNELAWRSFFQELVEDFEGNSTCKMHDLIHDLAQSIMSSECFVSEPSQLVLTAPKTVRHMFASGNSSIFAPSNVGNLSKVCSLRTLVVHNNFHWRIATKQKHLRALDVTFNGEMKISIDDNFRHLRYLSLVNSGIETLPESLCSFQKLQTLNLICCNHLRKLPKGLKLLKSLTYLDIKYCNALTRMPVGLGQLSCLRRLSMFIVGKDRGCCIDELKGLALEGELCIEELDNVKSLIDAKSANLIMKQNLRSLGLSWRKIDNCYLHENAEEVLSGLQPHSSLKKLSIRNYHGPKFSYWLMDLLVPNLVHITLENCERCECLPPLGKLRFLKSLTITGMDALKSIDNSFYGDGESSFSSLESLCFENMLSFEEWTTVKGKENFPQLRSLVIRDCVKLVEMPMLQSLKILEISKTSVSLLSSVMHLTFLTSLLLGGFDGLTVMPDGLLQNHKHLESLEIRFKKLKSLSNLLDNLSALEQLDLQDCLELENIPAGLENLSSLESLHLSHCDSLVTLPENGLRGLSSLSSLWFQNCKKLASLSDGVRYLTSLQDLLVNGCPELNSLPECIQHLSALRSLRIWHCERLTSLPNGIENLALLSELVIEACDDLMCLPQGLQSLTALTKLRIIGCRHLERRCRRERGEDWPIIAHIPSIVIMSREEYFFRGRRRPLGNLLTRVGDWTNGLSRKFWKS</sequence>
<dbReference type="OMA" id="PINITCK"/>
<feature type="domain" description="Disease resistance N-terminal" evidence="7">
    <location>
        <begin position="9"/>
        <end position="95"/>
    </location>
</feature>
<dbReference type="GO" id="GO:0006952">
    <property type="term" value="P:defense response"/>
    <property type="evidence" value="ECO:0007669"/>
    <property type="project" value="UniProtKB-KW"/>
</dbReference>
<dbReference type="InterPro" id="IPR036388">
    <property type="entry name" value="WH-like_DNA-bd_sf"/>
</dbReference>
<feature type="domain" description="R13L1/DRL21-like LRR repeat region" evidence="9">
    <location>
        <begin position="677"/>
        <end position="802"/>
    </location>
</feature>
<dbReference type="PANTHER" id="PTHR36766">
    <property type="entry name" value="PLANT BROAD-SPECTRUM MILDEW RESISTANCE PROTEIN RPW8"/>
    <property type="match status" value="1"/>
</dbReference>
<dbReference type="eggNOG" id="KOG4658">
    <property type="taxonomic scope" value="Eukaryota"/>
</dbReference>
<evidence type="ECO:0000256" key="4">
    <source>
        <dbReference type="ARBA" id="ARBA00022821"/>
    </source>
</evidence>
<keyword evidence="4" id="KW-0611">Plant defense</keyword>
<dbReference type="Gene3D" id="3.80.10.10">
    <property type="entry name" value="Ribonuclease Inhibitor"/>
    <property type="match status" value="3"/>
</dbReference>
<dbReference type="Gene3D" id="1.10.8.430">
    <property type="entry name" value="Helical domain of apoptotic protease-activating factors"/>
    <property type="match status" value="1"/>
</dbReference>
<proteinExistence type="predicted"/>
<dbReference type="PANTHER" id="PTHR36766:SF47">
    <property type="entry name" value="NB-ARC DOMAIN-CONTAINING PROTEIN"/>
    <property type="match status" value="1"/>
</dbReference>
<dbReference type="InterPro" id="IPR056789">
    <property type="entry name" value="LRR_R13L1-DRL21"/>
</dbReference>
<evidence type="ECO:0000259" key="8">
    <source>
        <dbReference type="Pfam" id="PF23559"/>
    </source>
</evidence>
<dbReference type="InParanoid" id="A0A061EI33"/>
<dbReference type="Gene3D" id="1.20.5.4130">
    <property type="match status" value="1"/>
</dbReference>
<evidence type="ECO:0000259" key="9">
    <source>
        <dbReference type="Pfam" id="PF25019"/>
    </source>
</evidence>
<dbReference type="GO" id="GO:0051707">
    <property type="term" value="P:response to other organism"/>
    <property type="evidence" value="ECO:0007669"/>
    <property type="project" value="UniProtKB-ARBA"/>
</dbReference>
<evidence type="ECO:0000256" key="3">
    <source>
        <dbReference type="ARBA" id="ARBA00022741"/>
    </source>
</evidence>
<dbReference type="HOGENOM" id="CLU_000837_8_8_1"/>
<feature type="domain" description="NB-ARC" evidence="6">
    <location>
        <begin position="178"/>
        <end position="343"/>
    </location>
</feature>
<name>A0A061EI33_THECC</name>
<dbReference type="InterPro" id="IPR042197">
    <property type="entry name" value="Apaf_helical"/>
</dbReference>
<dbReference type="GO" id="GO:0005524">
    <property type="term" value="F:ATP binding"/>
    <property type="evidence" value="ECO:0007669"/>
    <property type="project" value="UniProtKB-KW"/>
</dbReference>
<dbReference type="InterPro" id="IPR002182">
    <property type="entry name" value="NB-ARC"/>
</dbReference>
<dbReference type="Pfam" id="PF23559">
    <property type="entry name" value="WHD_DRP"/>
    <property type="match status" value="1"/>
</dbReference>
<keyword evidence="2" id="KW-0677">Repeat</keyword>
<evidence type="ECO:0000313" key="10">
    <source>
        <dbReference type="EMBL" id="EOY04072.1"/>
    </source>
</evidence>
<evidence type="ECO:0000259" key="6">
    <source>
        <dbReference type="Pfam" id="PF00931"/>
    </source>
</evidence>
<dbReference type="Pfam" id="PF18052">
    <property type="entry name" value="Rx_N"/>
    <property type="match status" value="1"/>
</dbReference>
<dbReference type="InterPro" id="IPR058922">
    <property type="entry name" value="WHD_DRP"/>
</dbReference>
<keyword evidence="3" id="KW-0547">Nucleotide-binding</keyword>
<dbReference type="InterPro" id="IPR027417">
    <property type="entry name" value="P-loop_NTPase"/>
</dbReference>
<dbReference type="Gene3D" id="3.40.50.300">
    <property type="entry name" value="P-loop containing nucleotide triphosphate hydrolases"/>
    <property type="match status" value="1"/>
</dbReference>
<protein>
    <submittedName>
        <fullName evidence="10">Cc-nbs-lrr resistance protein, putative</fullName>
    </submittedName>
</protein>
<evidence type="ECO:0000256" key="5">
    <source>
        <dbReference type="ARBA" id="ARBA00022840"/>
    </source>
</evidence>
<evidence type="ECO:0000256" key="1">
    <source>
        <dbReference type="ARBA" id="ARBA00022614"/>
    </source>
</evidence>
<keyword evidence="11" id="KW-1185">Reference proteome</keyword>
<gene>
    <name evidence="10" type="ORF">TCM_019336</name>
</gene>
<dbReference type="PRINTS" id="PR00364">
    <property type="entry name" value="DISEASERSIST"/>
</dbReference>
<evidence type="ECO:0000313" key="11">
    <source>
        <dbReference type="Proteomes" id="UP000026915"/>
    </source>
</evidence>